<sequence>SATSFIFPPSLPSVPVDPTSTPATAWMLGAGDQPQPFSMDPSLELLGLNLNELWGESWELG</sequence>
<dbReference type="AlphaFoldDB" id="A0A8K0J019"/>
<organism evidence="1 2">
    <name type="scientific">Claviceps africana</name>
    <dbReference type="NCBI Taxonomy" id="83212"/>
    <lineage>
        <taxon>Eukaryota</taxon>
        <taxon>Fungi</taxon>
        <taxon>Dikarya</taxon>
        <taxon>Ascomycota</taxon>
        <taxon>Pezizomycotina</taxon>
        <taxon>Sordariomycetes</taxon>
        <taxon>Hypocreomycetidae</taxon>
        <taxon>Hypocreales</taxon>
        <taxon>Clavicipitaceae</taxon>
        <taxon>Claviceps</taxon>
    </lineage>
</organism>
<evidence type="ECO:0000313" key="1">
    <source>
        <dbReference type="EMBL" id="KAG5913379.1"/>
    </source>
</evidence>
<evidence type="ECO:0000313" key="2">
    <source>
        <dbReference type="Proteomes" id="UP000811619"/>
    </source>
</evidence>
<dbReference type="Proteomes" id="UP000811619">
    <property type="component" value="Unassembled WGS sequence"/>
</dbReference>
<dbReference type="EMBL" id="SRPY01001348">
    <property type="protein sequence ID" value="KAG5913379.1"/>
    <property type="molecule type" value="Genomic_DNA"/>
</dbReference>
<gene>
    <name evidence="1" type="ORF">E4U42_001221</name>
</gene>
<protein>
    <submittedName>
        <fullName evidence="1">Uncharacterized protein</fullName>
    </submittedName>
</protein>
<comment type="caution">
    <text evidence="1">The sequence shown here is derived from an EMBL/GenBank/DDBJ whole genome shotgun (WGS) entry which is preliminary data.</text>
</comment>
<feature type="non-terminal residue" evidence="1">
    <location>
        <position position="1"/>
    </location>
</feature>
<name>A0A8K0J019_9HYPO</name>
<keyword evidence="2" id="KW-1185">Reference proteome</keyword>
<reference evidence="1" key="1">
    <citation type="journal article" date="2020" name="bioRxiv">
        <title>Whole genome comparisons of ergot fungi reveals the divergence and evolution of species within the genus Claviceps are the result of varying mechanisms driving genome evolution and host range expansion.</title>
        <authorList>
            <person name="Wyka S.A."/>
            <person name="Mondo S.J."/>
            <person name="Liu M."/>
            <person name="Dettman J."/>
            <person name="Nalam V."/>
            <person name="Broders K.D."/>
        </authorList>
    </citation>
    <scope>NUCLEOTIDE SEQUENCE</scope>
    <source>
        <strain evidence="1">CCC 489</strain>
    </source>
</reference>
<accession>A0A8K0J019</accession>
<proteinExistence type="predicted"/>